<evidence type="ECO:0000259" key="3">
    <source>
        <dbReference type="Pfam" id="PF22124"/>
    </source>
</evidence>
<organism evidence="4 5">
    <name type="scientific">Gilvimarinus algae</name>
    <dbReference type="NCBI Taxonomy" id="3058037"/>
    <lineage>
        <taxon>Bacteria</taxon>
        <taxon>Pseudomonadati</taxon>
        <taxon>Pseudomonadota</taxon>
        <taxon>Gammaproteobacteria</taxon>
        <taxon>Cellvibrionales</taxon>
        <taxon>Cellvibrionaceae</taxon>
        <taxon>Gilvimarinus</taxon>
    </lineage>
</organism>
<dbReference type="InterPro" id="IPR027414">
    <property type="entry name" value="GH95_N_dom"/>
</dbReference>
<dbReference type="RefSeq" id="WP_302711886.1">
    <property type="nucleotide sequence ID" value="NZ_JAULRT010000035.1"/>
</dbReference>
<dbReference type="PIRSF" id="PIRSF007663">
    <property type="entry name" value="UCP007663"/>
    <property type="match status" value="1"/>
</dbReference>
<dbReference type="Pfam" id="PF14498">
    <property type="entry name" value="Glyco_hyd_65N_2"/>
    <property type="match status" value="1"/>
</dbReference>
<dbReference type="PANTHER" id="PTHR31084">
    <property type="entry name" value="ALPHA-L-FUCOSIDASE 2"/>
    <property type="match status" value="1"/>
</dbReference>
<reference evidence="4" key="1">
    <citation type="submission" date="2023-07" db="EMBL/GenBank/DDBJ databases">
        <title>Gilvimarinus algae sp. nov., isolated from the surface of Kelp.</title>
        <authorList>
            <person name="Sun Y.Y."/>
            <person name="Gong Y."/>
            <person name="Du Z.J."/>
        </authorList>
    </citation>
    <scope>NUCLEOTIDE SEQUENCE</scope>
    <source>
        <strain evidence="4">SDUM040014</strain>
    </source>
</reference>
<evidence type="ECO:0000313" key="5">
    <source>
        <dbReference type="Proteomes" id="UP001168380"/>
    </source>
</evidence>
<proteinExistence type="predicted"/>
<feature type="domain" description="Glycosyl hydrolase family 95 catalytic" evidence="3">
    <location>
        <begin position="301"/>
        <end position="694"/>
    </location>
</feature>
<keyword evidence="5" id="KW-1185">Reference proteome</keyword>
<dbReference type="InterPro" id="IPR054363">
    <property type="entry name" value="GH95_cat"/>
</dbReference>
<dbReference type="InterPro" id="IPR049053">
    <property type="entry name" value="AFCA-like_C"/>
</dbReference>
<dbReference type="Pfam" id="PF21307">
    <property type="entry name" value="Glyco_hydro_95_C"/>
    <property type="match status" value="1"/>
</dbReference>
<feature type="domain" description="Glycosyl hydrolase family 95 N-terminal" evidence="1">
    <location>
        <begin position="31"/>
        <end position="275"/>
    </location>
</feature>
<dbReference type="SUPFAM" id="SSF48208">
    <property type="entry name" value="Six-hairpin glycosidases"/>
    <property type="match status" value="1"/>
</dbReference>
<dbReference type="InterPro" id="IPR012341">
    <property type="entry name" value="6hp_glycosidase-like_sf"/>
</dbReference>
<name>A0ABT8TDP6_9GAMM</name>
<dbReference type="EMBL" id="JAULRT010000035">
    <property type="protein sequence ID" value="MDO3381745.1"/>
    <property type="molecule type" value="Genomic_DNA"/>
</dbReference>
<accession>A0ABT8TDP6</accession>
<evidence type="ECO:0000259" key="2">
    <source>
        <dbReference type="Pfam" id="PF21307"/>
    </source>
</evidence>
<dbReference type="GO" id="GO:0016787">
    <property type="term" value="F:hydrolase activity"/>
    <property type="evidence" value="ECO:0007669"/>
    <property type="project" value="UniProtKB-KW"/>
</dbReference>
<feature type="domain" description="Alpha fucosidase A-like C-terminal" evidence="2">
    <location>
        <begin position="696"/>
        <end position="790"/>
    </location>
</feature>
<dbReference type="Proteomes" id="UP001168380">
    <property type="component" value="Unassembled WGS sequence"/>
</dbReference>
<dbReference type="Pfam" id="PF22124">
    <property type="entry name" value="Glyco_hydro_95_cat"/>
    <property type="match status" value="1"/>
</dbReference>
<comment type="caution">
    <text evidence="4">The sequence shown here is derived from an EMBL/GenBank/DDBJ whole genome shotgun (WGS) entry which is preliminary data.</text>
</comment>
<sequence>MIYLPATIRTLLLTMILWPFGVTRAAEPLSLWFDQPVSDWEREALPIGNGAQGAVIFGGVERERIQLNEKTLWEGGPGSKGGYTFGWPEEGNQHAALAKVQKTLEEQGSMTPEAAAELMGREHPGYGNYQNFGYIDLALAAKGEVSAYQRVLDLKTGILTIRYRQGEVDYTREYFYSYPDQVLVGQFSASQPGAFSLKASFAIPDNRSREDSVAGNSLRVSGALAQNGLVYEGWLALEARGGEVRSALEGKRGYLQVDKADSVTLIFSAATNYAQRYPDYRGGEPAALAKARVQAAKARQVERLRERHLADYQTLMGRVELDIGQRTYDLPTAELLARYGSGNTTLDRTLEALYFQYGRYLLIASSRAGSLPANLQGVWNHSNTPPWNADYHVNINLQMNYWPALVTNLAETTLPFYEFVESLVEPGRLSAQKLVGARGWTLFLNTNIYGFTGVIAWPTAFWQPESAAWLMQHYYEHYLFTQDERFLRERAYPIMKEAARFWLDALVTDPRDGKLVVSPSYSPEHGDFTVAAAMSQQIVTELFTNTLEAARTLKLDTAFTKELAAALAKLDDGLRIGQWGQLQEWKEDRDDKASQHRHVSHLYALHPGRVITPAATPELAEAASVSLNARGDGGTGWSQAWKINFWARLADGDRAHKVLGEQFRRSTLPNLWDNHPPFQIDGNFGATAGVAEMLLQSHDLRLNLLPALPGAWQSGSVRGLRARGDVTVDLAWHNGKLTEALLKPQRSGELTLIGRHYRVVHGTTGKLITAKPTEAQGLSFPVEAGERYRVTLATP</sequence>
<keyword evidence="4" id="KW-0378">Hydrolase</keyword>
<evidence type="ECO:0000259" key="1">
    <source>
        <dbReference type="Pfam" id="PF14498"/>
    </source>
</evidence>
<protein>
    <submittedName>
        <fullName evidence="4">Glycoside hydrolase N-terminal domain-containing protein</fullName>
    </submittedName>
</protein>
<dbReference type="InterPro" id="IPR008928">
    <property type="entry name" value="6-hairpin_glycosidase_sf"/>
</dbReference>
<dbReference type="InterPro" id="IPR016518">
    <property type="entry name" value="Alpha-L-fucosidase"/>
</dbReference>
<evidence type="ECO:0000313" key="4">
    <source>
        <dbReference type="EMBL" id="MDO3381745.1"/>
    </source>
</evidence>
<gene>
    <name evidence="4" type="ORF">QWI16_06120</name>
</gene>
<dbReference type="PANTHER" id="PTHR31084:SF19">
    <property type="entry name" value="GLYCOSYL HYDROLASE FAMILY 95 N-TERMINAL DOMAIN-CONTAINING PROTEIN"/>
    <property type="match status" value="1"/>
</dbReference>
<dbReference type="Gene3D" id="1.50.10.10">
    <property type="match status" value="1"/>
</dbReference>